<evidence type="ECO:0000256" key="3">
    <source>
        <dbReference type="ARBA" id="ARBA00022679"/>
    </source>
</evidence>
<evidence type="ECO:0000259" key="10">
    <source>
        <dbReference type="PROSITE" id="PS50011"/>
    </source>
</evidence>
<feature type="binding site" evidence="7">
    <location>
        <position position="72"/>
    </location>
    <ligand>
        <name>ATP</name>
        <dbReference type="ChEBI" id="CHEBI:30616"/>
    </ligand>
</feature>
<protein>
    <recommendedName>
        <fullName evidence="10">Protein kinase domain-containing protein</fullName>
    </recommendedName>
</protein>
<dbReference type="GeneID" id="17352464"/>
<evidence type="ECO:0000313" key="11">
    <source>
        <dbReference type="EMBL" id="EFN52944.1"/>
    </source>
</evidence>
<dbReference type="FunFam" id="3.30.200.20:FF:000646">
    <property type="entry name" value="Cyclin dependent kinase 10"/>
    <property type="match status" value="1"/>
</dbReference>
<dbReference type="InterPro" id="IPR050108">
    <property type="entry name" value="CDK"/>
</dbReference>
<dbReference type="Proteomes" id="UP000008141">
    <property type="component" value="Unassembled WGS sequence"/>
</dbReference>
<dbReference type="GO" id="GO:0005524">
    <property type="term" value="F:ATP binding"/>
    <property type="evidence" value="ECO:0007669"/>
    <property type="project" value="UniProtKB-UniRule"/>
</dbReference>
<dbReference type="AlphaFoldDB" id="E1ZM54"/>
<dbReference type="OMA" id="TEPGHAM"/>
<evidence type="ECO:0000256" key="5">
    <source>
        <dbReference type="ARBA" id="ARBA00022777"/>
    </source>
</evidence>
<dbReference type="InParanoid" id="E1ZM54"/>
<name>E1ZM54_CHLVA</name>
<dbReference type="FunFam" id="1.10.510.10:FF:000624">
    <property type="entry name" value="Mitogen-activated protein kinase"/>
    <property type="match status" value="1"/>
</dbReference>
<feature type="domain" description="Protein kinase" evidence="10">
    <location>
        <begin position="43"/>
        <end position="352"/>
    </location>
</feature>
<reference evidence="11 12" key="1">
    <citation type="journal article" date="2010" name="Plant Cell">
        <title>The Chlorella variabilis NC64A genome reveals adaptation to photosymbiosis, coevolution with viruses, and cryptic sex.</title>
        <authorList>
            <person name="Blanc G."/>
            <person name="Duncan G."/>
            <person name="Agarkova I."/>
            <person name="Borodovsky M."/>
            <person name="Gurnon J."/>
            <person name="Kuo A."/>
            <person name="Lindquist E."/>
            <person name="Lucas S."/>
            <person name="Pangilinan J."/>
            <person name="Polle J."/>
            <person name="Salamov A."/>
            <person name="Terry A."/>
            <person name="Yamada T."/>
            <person name="Dunigan D.D."/>
            <person name="Grigoriev I.V."/>
            <person name="Claverie J.M."/>
            <person name="Van Etten J.L."/>
        </authorList>
    </citation>
    <scope>NUCLEOTIDE SEQUENCE [LARGE SCALE GENOMIC DNA]</scope>
    <source>
        <strain evidence="11 12">NC64A</strain>
    </source>
</reference>
<evidence type="ECO:0000256" key="6">
    <source>
        <dbReference type="ARBA" id="ARBA00022840"/>
    </source>
</evidence>
<dbReference type="PANTHER" id="PTHR24056">
    <property type="entry name" value="CELL DIVISION PROTEIN KINASE"/>
    <property type="match status" value="1"/>
</dbReference>
<dbReference type="OrthoDB" id="1732493at2759"/>
<feature type="compositionally biased region" description="Low complexity" evidence="9">
    <location>
        <begin position="1"/>
        <end position="20"/>
    </location>
</feature>
<keyword evidence="4 7" id="KW-0547">Nucleotide-binding</keyword>
<dbReference type="Gene3D" id="3.30.200.20">
    <property type="entry name" value="Phosphorylase Kinase, domain 1"/>
    <property type="match status" value="1"/>
</dbReference>
<dbReference type="InterPro" id="IPR017441">
    <property type="entry name" value="Protein_kinase_ATP_BS"/>
</dbReference>
<keyword evidence="3" id="KW-0808">Transferase</keyword>
<dbReference type="EMBL" id="GL433853">
    <property type="protein sequence ID" value="EFN52944.1"/>
    <property type="molecule type" value="Genomic_DNA"/>
</dbReference>
<keyword evidence="5" id="KW-0418">Kinase</keyword>
<dbReference type="RefSeq" id="XP_005845046.1">
    <property type="nucleotide sequence ID" value="XM_005844984.1"/>
</dbReference>
<evidence type="ECO:0000256" key="4">
    <source>
        <dbReference type="ARBA" id="ARBA00022741"/>
    </source>
</evidence>
<dbReference type="InterPro" id="IPR011009">
    <property type="entry name" value="Kinase-like_dom_sf"/>
</dbReference>
<dbReference type="SUPFAM" id="SSF56112">
    <property type="entry name" value="Protein kinase-like (PK-like)"/>
    <property type="match status" value="1"/>
</dbReference>
<dbReference type="GO" id="GO:0005634">
    <property type="term" value="C:nucleus"/>
    <property type="evidence" value="ECO:0007669"/>
    <property type="project" value="TreeGrafter"/>
</dbReference>
<evidence type="ECO:0000256" key="7">
    <source>
        <dbReference type="PROSITE-ProRule" id="PRU10141"/>
    </source>
</evidence>
<feature type="non-terminal residue" evidence="11">
    <location>
        <position position="353"/>
    </location>
</feature>
<gene>
    <name evidence="11" type="ORF">CHLNCDRAFT_32311</name>
</gene>
<dbReference type="PANTHER" id="PTHR24056:SF107">
    <property type="entry name" value="CYCLIN-DEPENDENT KINASE 11A-RELATED"/>
    <property type="match status" value="1"/>
</dbReference>
<organism evidence="12">
    <name type="scientific">Chlorella variabilis</name>
    <name type="common">Green alga</name>
    <dbReference type="NCBI Taxonomy" id="554065"/>
    <lineage>
        <taxon>Eukaryota</taxon>
        <taxon>Viridiplantae</taxon>
        <taxon>Chlorophyta</taxon>
        <taxon>core chlorophytes</taxon>
        <taxon>Trebouxiophyceae</taxon>
        <taxon>Chlorellales</taxon>
        <taxon>Chlorellaceae</taxon>
        <taxon>Chlorella clade</taxon>
        <taxon>Chlorella</taxon>
    </lineage>
</organism>
<dbReference type="GO" id="GO:0004674">
    <property type="term" value="F:protein serine/threonine kinase activity"/>
    <property type="evidence" value="ECO:0007669"/>
    <property type="project" value="UniProtKB-KW"/>
</dbReference>
<evidence type="ECO:0000256" key="1">
    <source>
        <dbReference type="ARBA" id="ARBA00006485"/>
    </source>
</evidence>
<dbReference type="KEGG" id="cvr:CHLNCDRAFT_32311"/>
<proteinExistence type="inferred from homology"/>
<sequence length="353" mass="39446">MASASAAAPPSEPAAAAAPATGGGGKGDGLDAELPVLDPVGDYEKIKRIGEGTFGIVYKARDKRTGELVALKKLRMERERDGMPVTSVRELRVLQTCKHPNLVELKRVVTGPRLDSVFLVFEYCPHDMGKLVDSLPKPFHESEVKCLLQQLLSAVAYLHDRWVMHRDLKLSNLLFTNQARRRPRPAACASRRKGPPLAATGISGCLKLCDYGLARYFQPWEESYTPGVVTLWYRAPEVLLGAETYTEAIDLWSCGCIFAELLRNDPLFPGRTEAAMLDLMSSLLGAPNERIWPGVGRLPHLDRFRLPPQPYNYLRKEFPHLSDAGIDLLNRLLTYDPDKRITARQALRHPYFT</sequence>
<dbReference type="PROSITE" id="PS00108">
    <property type="entry name" value="PROTEIN_KINASE_ST"/>
    <property type="match status" value="1"/>
</dbReference>
<feature type="region of interest" description="Disordered" evidence="9">
    <location>
        <begin position="1"/>
        <end position="31"/>
    </location>
</feature>
<keyword evidence="12" id="KW-1185">Reference proteome</keyword>
<evidence type="ECO:0000256" key="9">
    <source>
        <dbReference type="SAM" id="MobiDB-lite"/>
    </source>
</evidence>
<evidence type="ECO:0000256" key="2">
    <source>
        <dbReference type="ARBA" id="ARBA00022527"/>
    </source>
</evidence>
<accession>E1ZM54</accession>
<dbReference type="eggNOG" id="KOG0663">
    <property type="taxonomic scope" value="Eukaryota"/>
</dbReference>
<dbReference type="SMART" id="SM00220">
    <property type="entry name" value="S_TKc"/>
    <property type="match status" value="1"/>
</dbReference>
<dbReference type="STRING" id="554065.E1ZM54"/>
<comment type="similarity">
    <text evidence="1">Belongs to the protein kinase superfamily. CMGC Ser/Thr protein kinase family. CDC2/CDKX subfamily.</text>
</comment>
<evidence type="ECO:0000313" key="12">
    <source>
        <dbReference type="Proteomes" id="UP000008141"/>
    </source>
</evidence>
<keyword evidence="6 7" id="KW-0067">ATP-binding</keyword>
<dbReference type="Pfam" id="PF00069">
    <property type="entry name" value="Pkinase"/>
    <property type="match status" value="1"/>
</dbReference>
<dbReference type="Gene3D" id="1.10.510.10">
    <property type="entry name" value="Transferase(Phosphotransferase) domain 1"/>
    <property type="match status" value="1"/>
</dbReference>
<keyword evidence="2 8" id="KW-0723">Serine/threonine-protein kinase</keyword>
<dbReference type="GO" id="GO:0007346">
    <property type="term" value="P:regulation of mitotic cell cycle"/>
    <property type="evidence" value="ECO:0007669"/>
    <property type="project" value="TreeGrafter"/>
</dbReference>
<dbReference type="PROSITE" id="PS00107">
    <property type="entry name" value="PROTEIN_KINASE_ATP"/>
    <property type="match status" value="1"/>
</dbReference>
<evidence type="ECO:0000256" key="8">
    <source>
        <dbReference type="RuleBase" id="RU000304"/>
    </source>
</evidence>
<dbReference type="InterPro" id="IPR008271">
    <property type="entry name" value="Ser/Thr_kinase_AS"/>
</dbReference>
<dbReference type="PROSITE" id="PS50011">
    <property type="entry name" value="PROTEIN_KINASE_DOM"/>
    <property type="match status" value="1"/>
</dbReference>
<dbReference type="InterPro" id="IPR000719">
    <property type="entry name" value="Prot_kinase_dom"/>
</dbReference>